<dbReference type="GO" id="GO:0004222">
    <property type="term" value="F:metalloendopeptidase activity"/>
    <property type="evidence" value="ECO:0007669"/>
    <property type="project" value="TreeGrafter"/>
</dbReference>
<accession>A0A1T4YBQ7</accession>
<dbReference type="OrthoDB" id="9801106at2"/>
<evidence type="ECO:0000313" key="3">
    <source>
        <dbReference type="EMBL" id="SKA99140.1"/>
    </source>
</evidence>
<name>A0A1T4YBQ7_9FIRM</name>
<protein>
    <submittedName>
        <fullName evidence="3">Peptidase family M23</fullName>
    </submittedName>
</protein>
<dbReference type="RefSeq" id="WP_143402819.1">
    <property type="nucleotide sequence ID" value="NZ_FUYF01000073.1"/>
</dbReference>
<organism evidence="3 4">
    <name type="scientific">Gemmiger formicilis</name>
    <dbReference type="NCBI Taxonomy" id="745368"/>
    <lineage>
        <taxon>Bacteria</taxon>
        <taxon>Bacillati</taxon>
        <taxon>Bacillota</taxon>
        <taxon>Clostridia</taxon>
        <taxon>Eubacteriales</taxon>
        <taxon>Gemmiger</taxon>
    </lineage>
</organism>
<dbReference type="GeneID" id="93339313"/>
<reference evidence="3 4" key="1">
    <citation type="submission" date="2017-02" db="EMBL/GenBank/DDBJ databases">
        <authorList>
            <person name="Peterson S.W."/>
        </authorList>
    </citation>
    <scope>NUCLEOTIDE SEQUENCE [LARGE SCALE GENOMIC DNA]</scope>
    <source>
        <strain evidence="3 4">ATCC 27749</strain>
    </source>
</reference>
<dbReference type="SUPFAM" id="SSF51261">
    <property type="entry name" value="Duplicated hybrid motif"/>
    <property type="match status" value="1"/>
</dbReference>
<dbReference type="InterPro" id="IPR050570">
    <property type="entry name" value="Cell_wall_metabolism_enzyme"/>
</dbReference>
<keyword evidence="4" id="KW-1185">Reference proteome</keyword>
<proteinExistence type="predicted"/>
<feature type="non-terminal residue" evidence="3">
    <location>
        <position position="1"/>
    </location>
</feature>
<dbReference type="STRING" id="745368.SAMN02745178_02910"/>
<evidence type="ECO:0000313" key="4">
    <source>
        <dbReference type="Proteomes" id="UP000190286"/>
    </source>
</evidence>
<evidence type="ECO:0000259" key="2">
    <source>
        <dbReference type="Pfam" id="PF01551"/>
    </source>
</evidence>
<dbReference type="Pfam" id="PF01551">
    <property type="entry name" value="Peptidase_M23"/>
    <property type="match status" value="1"/>
</dbReference>
<sequence>WHLNSAADKDTVITLEPAVSFGGVYRLKLAQRNLYLTVVGSSLKWMAFTNNNDQIFSFVEPGANPDSATGNGLSLRCPVSYSGISTKFVDGGHRGVDYIASKGTPVYAATSGRVIRVYSWQGSTNEAAVDSIGNAVFLEHFDSKGNTCGMTCYYHLREAPTSLISADQYVAEGDLIGYVGNTGKVVAINGDGSHLHFEVKTGTYFNNSTVQELYHSGIWVNPLNYITH</sequence>
<dbReference type="InterPro" id="IPR016047">
    <property type="entry name" value="M23ase_b-sheet_dom"/>
</dbReference>
<dbReference type="InterPro" id="IPR011055">
    <property type="entry name" value="Dup_hybrid_motif"/>
</dbReference>
<dbReference type="PANTHER" id="PTHR21666:SF289">
    <property type="entry name" value="L-ALA--D-GLU ENDOPEPTIDASE"/>
    <property type="match status" value="1"/>
</dbReference>
<gene>
    <name evidence="3" type="ORF">SAMN02745178_02910</name>
</gene>
<dbReference type="Gene3D" id="2.70.70.10">
    <property type="entry name" value="Glucose Permease (Domain IIA)"/>
    <property type="match status" value="1"/>
</dbReference>
<dbReference type="PANTHER" id="PTHR21666">
    <property type="entry name" value="PEPTIDASE-RELATED"/>
    <property type="match status" value="1"/>
</dbReference>
<dbReference type="CDD" id="cd12797">
    <property type="entry name" value="M23_peptidase"/>
    <property type="match status" value="1"/>
</dbReference>
<dbReference type="Proteomes" id="UP000190286">
    <property type="component" value="Unassembled WGS sequence"/>
</dbReference>
<keyword evidence="1" id="KW-0732">Signal</keyword>
<dbReference type="AlphaFoldDB" id="A0A1T4YBQ7"/>
<feature type="domain" description="M23ase beta-sheet core" evidence="2">
    <location>
        <begin position="92"/>
        <end position="202"/>
    </location>
</feature>
<evidence type="ECO:0000256" key="1">
    <source>
        <dbReference type="ARBA" id="ARBA00022729"/>
    </source>
</evidence>
<dbReference type="EMBL" id="FUYF01000073">
    <property type="protein sequence ID" value="SKA99140.1"/>
    <property type="molecule type" value="Genomic_DNA"/>
</dbReference>